<dbReference type="PROSITE" id="PS50090">
    <property type="entry name" value="MYB_LIKE"/>
    <property type="match status" value="1"/>
</dbReference>
<organism evidence="3 4">
    <name type="scientific">Tuber magnatum</name>
    <name type="common">white Piedmont truffle</name>
    <dbReference type="NCBI Taxonomy" id="42249"/>
    <lineage>
        <taxon>Eukaryota</taxon>
        <taxon>Fungi</taxon>
        <taxon>Dikarya</taxon>
        <taxon>Ascomycota</taxon>
        <taxon>Pezizomycotina</taxon>
        <taxon>Pezizomycetes</taxon>
        <taxon>Pezizales</taxon>
        <taxon>Tuberaceae</taxon>
        <taxon>Tuber</taxon>
    </lineage>
</organism>
<comment type="caution">
    <text evidence="3">The sequence shown here is derived from an EMBL/GenBank/DDBJ whole genome shotgun (WGS) entry which is preliminary data.</text>
</comment>
<evidence type="ECO:0000313" key="4">
    <source>
        <dbReference type="Proteomes" id="UP000246991"/>
    </source>
</evidence>
<dbReference type="Proteomes" id="UP000246991">
    <property type="component" value="Unassembled WGS sequence"/>
</dbReference>
<evidence type="ECO:0000259" key="2">
    <source>
        <dbReference type="PROSITE" id="PS50090"/>
    </source>
</evidence>
<dbReference type="InterPro" id="IPR009057">
    <property type="entry name" value="Homeodomain-like_sf"/>
</dbReference>
<protein>
    <recommendedName>
        <fullName evidence="2">Myb-like domain-containing protein</fullName>
    </recommendedName>
</protein>
<dbReference type="CDD" id="cd00167">
    <property type="entry name" value="SANT"/>
    <property type="match status" value="1"/>
</dbReference>
<dbReference type="Pfam" id="PF13921">
    <property type="entry name" value="Myb_DNA-bind_6"/>
    <property type="match status" value="1"/>
</dbReference>
<feature type="domain" description="Myb-like" evidence="2">
    <location>
        <begin position="162"/>
        <end position="216"/>
    </location>
</feature>
<dbReference type="InterPro" id="IPR001005">
    <property type="entry name" value="SANT/Myb"/>
</dbReference>
<dbReference type="AlphaFoldDB" id="A0A317SUL5"/>
<feature type="region of interest" description="Disordered" evidence="1">
    <location>
        <begin position="1"/>
        <end position="26"/>
    </location>
</feature>
<dbReference type="Gene3D" id="1.10.10.60">
    <property type="entry name" value="Homeodomain-like"/>
    <property type="match status" value="1"/>
</dbReference>
<dbReference type="SUPFAM" id="SSF46689">
    <property type="entry name" value="Homeodomain-like"/>
    <property type="match status" value="1"/>
</dbReference>
<gene>
    <name evidence="3" type="ORF">C7212DRAFT_184204</name>
</gene>
<dbReference type="SMART" id="SM00717">
    <property type="entry name" value="SANT"/>
    <property type="match status" value="1"/>
</dbReference>
<evidence type="ECO:0000256" key="1">
    <source>
        <dbReference type="SAM" id="MobiDB-lite"/>
    </source>
</evidence>
<feature type="region of interest" description="Disordered" evidence="1">
    <location>
        <begin position="64"/>
        <end position="169"/>
    </location>
</feature>
<reference evidence="3 4" key="1">
    <citation type="submission" date="2018-03" db="EMBL/GenBank/DDBJ databases">
        <title>Genomes of Pezizomycetes fungi and the evolution of truffles.</title>
        <authorList>
            <person name="Murat C."/>
            <person name="Payen T."/>
            <person name="Noel B."/>
            <person name="Kuo A."/>
            <person name="Martin F.M."/>
        </authorList>
    </citation>
    <scope>NUCLEOTIDE SEQUENCE [LARGE SCALE GENOMIC DNA]</scope>
    <source>
        <strain evidence="3">091103-1</strain>
    </source>
</reference>
<evidence type="ECO:0000313" key="3">
    <source>
        <dbReference type="EMBL" id="PWW78109.1"/>
    </source>
</evidence>
<proteinExistence type="predicted"/>
<dbReference type="EMBL" id="PYWC01000017">
    <property type="protein sequence ID" value="PWW78109.1"/>
    <property type="molecule type" value="Genomic_DNA"/>
</dbReference>
<accession>A0A317SUL5</accession>
<sequence length="238" mass="26949">MLLPSALPCDGRVPSSPLRRSSRQSQQIFASYRSPPLEEPNLMANATSGLIQTCKRLHQILSVDRSSTPPPSTSPMKLREVPQPSTPLRRTARGGVRTPMNRKNKRCRAVAFSGKEDDIESENSDQELRDPFSTPKNKRARLTTAPSPPNRNLRFTDASAEASEEEDGLWTSEEDRQLVELVLRKLKLSKDDWEECARSLGRRNGKALGKRWDSLISNRELVLRDKRRIKPRPSRKGI</sequence>
<dbReference type="OrthoDB" id="5334491at2759"/>
<keyword evidence="4" id="KW-1185">Reference proteome</keyword>
<name>A0A317SUL5_9PEZI</name>